<evidence type="ECO:0000256" key="4">
    <source>
        <dbReference type="ARBA" id="ARBA00023136"/>
    </source>
</evidence>
<accession>A0A6J6T8P5</accession>
<dbReference type="EMBL" id="CAFBLE010000003">
    <property type="protein sequence ID" value="CAB4860880.1"/>
    <property type="molecule type" value="Genomic_DNA"/>
</dbReference>
<dbReference type="PANTHER" id="PTHR32322">
    <property type="entry name" value="INNER MEMBRANE TRANSPORTER"/>
    <property type="match status" value="1"/>
</dbReference>
<dbReference type="EMBL" id="CAFBQL010000001">
    <property type="protein sequence ID" value="CAB5052028.1"/>
    <property type="molecule type" value="Genomic_DNA"/>
</dbReference>
<feature type="transmembrane region" description="Helical" evidence="5">
    <location>
        <begin position="148"/>
        <end position="166"/>
    </location>
</feature>
<feature type="transmembrane region" description="Helical" evidence="5">
    <location>
        <begin position="242"/>
        <end position="259"/>
    </location>
</feature>
<keyword evidence="2 5" id="KW-0812">Transmembrane</keyword>
<feature type="transmembrane region" description="Helical" evidence="5">
    <location>
        <begin position="178"/>
        <end position="200"/>
    </location>
</feature>
<dbReference type="GO" id="GO:0016020">
    <property type="term" value="C:membrane"/>
    <property type="evidence" value="ECO:0007669"/>
    <property type="project" value="UniProtKB-SubCell"/>
</dbReference>
<feature type="domain" description="EamA" evidence="6">
    <location>
        <begin position="6"/>
        <end position="137"/>
    </location>
</feature>
<evidence type="ECO:0000256" key="3">
    <source>
        <dbReference type="ARBA" id="ARBA00022989"/>
    </source>
</evidence>
<comment type="subcellular location">
    <subcellularLocation>
        <location evidence="1">Membrane</location>
        <topology evidence="1">Multi-pass membrane protein</topology>
    </subcellularLocation>
</comment>
<feature type="transmembrane region" description="Helical" evidence="5">
    <location>
        <begin position="89"/>
        <end position="110"/>
    </location>
</feature>
<feature type="transmembrane region" description="Helical" evidence="5">
    <location>
        <begin position="33"/>
        <end position="52"/>
    </location>
</feature>
<feature type="transmembrane region" description="Helical" evidence="5">
    <location>
        <begin position="7"/>
        <end position="27"/>
    </location>
</feature>
<dbReference type="PANTHER" id="PTHR32322:SF2">
    <property type="entry name" value="EAMA DOMAIN-CONTAINING PROTEIN"/>
    <property type="match status" value="1"/>
</dbReference>
<dbReference type="EMBL" id="CAFBMV010000002">
    <property type="protein sequence ID" value="CAB4916152.1"/>
    <property type="molecule type" value="Genomic_DNA"/>
</dbReference>
<evidence type="ECO:0000313" key="9">
    <source>
        <dbReference type="EMBL" id="CAB4916152.1"/>
    </source>
</evidence>
<dbReference type="InterPro" id="IPR000620">
    <property type="entry name" value="EamA_dom"/>
</dbReference>
<dbReference type="AlphaFoldDB" id="A0A6J6T8P5"/>
<evidence type="ECO:0000313" key="8">
    <source>
        <dbReference type="EMBL" id="CAB4860880.1"/>
    </source>
</evidence>
<sequence>MSRRNWLLFAFIGLLWGIPYLFIRIAVRDFSPASVVFARVAIGAVILIPISLYQKTLKPALIGYKYVLLYAVTEMVGPWYLITKAETEISSGLAGLLVATVPIWSTIFASRGGDKSVWHKKRLVGIVVGFIGVFLLVGIESFSGNSAFWAIAFILVAAIGYGYAVNMITQKLPNVSGIAINAVAMGMTALLYAPFAAIQWPRHGVSLASGIAVIVLGVICTAFAFIVFFLVMDEIGPARASLATYLNTAFAVILGVLILKEPFTLGIAVGLPLVLIGSYLASRKPNVS</sequence>
<feature type="transmembrane region" description="Helical" evidence="5">
    <location>
        <begin position="64"/>
        <end position="83"/>
    </location>
</feature>
<evidence type="ECO:0000256" key="1">
    <source>
        <dbReference type="ARBA" id="ARBA00004141"/>
    </source>
</evidence>
<feature type="transmembrane region" description="Helical" evidence="5">
    <location>
        <begin position="122"/>
        <end position="142"/>
    </location>
</feature>
<evidence type="ECO:0000313" key="7">
    <source>
        <dbReference type="EMBL" id="CAB4743408.1"/>
    </source>
</evidence>
<evidence type="ECO:0000259" key="6">
    <source>
        <dbReference type="Pfam" id="PF00892"/>
    </source>
</evidence>
<dbReference type="InterPro" id="IPR050638">
    <property type="entry name" value="AA-Vitamin_Transporters"/>
</dbReference>
<feature type="transmembrane region" description="Helical" evidence="5">
    <location>
        <begin position="206"/>
        <end position="230"/>
    </location>
</feature>
<evidence type="ECO:0000256" key="5">
    <source>
        <dbReference type="SAM" id="Phobius"/>
    </source>
</evidence>
<evidence type="ECO:0000313" key="10">
    <source>
        <dbReference type="EMBL" id="CAB5052028.1"/>
    </source>
</evidence>
<keyword evidence="4 5" id="KW-0472">Membrane</keyword>
<dbReference type="EMBL" id="CAEZZC010000003">
    <property type="protein sequence ID" value="CAB4743408.1"/>
    <property type="molecule type" value="Genomic_DNA"/>
</dbReference>
<feature type="transmembrane region" description="Helical" evidence="5">
    <location>
        <begin position="265"/>
        <end position="282"/>
    </location>
</feature>
<dbReference type="InterPro" id="IPR037185">
    <property type="entry name" value="EmrE-like"/>
</dbReference>
<keyword evidence="3 5" id="KW-1133">Transmembrane helix</keyword>
<reference evidence="7" key="1">
    <citation type="submission" date="2020-05" db="EMBL/GenBank/DDBJ databases">
        <authorList>
            <person name="Chiriac C."/>
            <person name="Salcher M."/>
            <person name="Ghai R."/>
            <person name="Kavagutti S V."/>
        </authorList>
    </citation>
    <scope>NUCLEOTIDE SEQUENCE</scope>
</reference>
<evidence type="ECO:0000256" key="2">
    <source>
        <dbReference type="ARBA" id="ARBA00022692"/>
    </source>
</evidence>
<dbReference type="Pfam" id="PF00892">
    <property type="entry name" value="EamA"/>
    <property type="match status" value="2"/>
</dbReference>
<dbReference type="SUPFAM" id="SSF103481">
    <property type="entry name" value="Multidrug resistance efflux transporter EmrE"/>
    <property type="match status" value="2"/>
</dbReference>
<gene>
    <name evidence="7" type="ORF">UFOPK2822_00337</name>
    <name evidence="8" type="ORF">UFOPK3346_00457</name>
    <name evidence="9" type="ORF">UFOPK3670_00373</name>
    <name evidence="10" type="ORF">UFOPK4308_00133</name>
</gene>
<organism evidence="7">
    <name type="scientific">freshwater metagenome</name>
    <dbReference type="NCBI Taxonomy" id="449393"/>
    <lineage>
        <taxon>unclassified sequences</taxon>
        <taxon>metagenomes</taxon>
        <taxon>ecological metagenomes</taxon>
    </lineage>
</organism>
<protein>
    <submittedName>
        <fullName evidence="7">Unannotated protein</fullName>
    </submittedName>
</protein>
<proteinExistence type="predicted"/>
<feature type="domain" description="EamA" evidence="6">
    <location>
        <begin position="149"/>
        <end position="282"/>
    </location>
</feature>
<name>A0A6J6T8P5_9ZZZZ</name>